<evidence type="ECO:0000256" key="11">
    <source>
        <dbReference type="ARBA" id="ARBA00022723"/>
    </source>
</evidence>
<dbReference type="Gene3D" id="1.20.1300.10">
    <property type="entry name" value="Fumarate reductase/succinate dehydrogenase, transmembrane subunit"/>
    <property type="match status" value="1"/>
</dbReference>
<reference evidence="17 18" key="1">
    <citation type="submission" date="2017-01" db="EMBL/GenBank/DDBJ databases">
        <authorList>
            <person name="Mah S.A."/>
            <person name="Swanson W.J."/>
            <person name="Moy G.W."/>
            <person name="Vacquier V.D."/>
        </authorList>
    </citation>
    <scope>NUCLEOTIDE SEQUENCE [LARGE SCALE GENOMIC DNA]</scope>
    <source>
        <strain evidence="17 18">DSM 29590</strain>
    </source>
</reference>
<dbReference type="NCBIfam" id="TIGR02968">
    <property type="entry name" value="succ_dehyd_anc"/>
    <property type="match status" value="1"/>
</dbReference>
<evidence type="ECO:0000256" key="1">
    <source>
        <dbReference type="ARBA" id="ARBA00001971"/>
    </source>
</evidence>
<organism evidence="17 18">
    <name type="scientific">Roseovarius nanhaiticus</name>
    <dbReference type="NCBI Taxonomy" id="573024"/>
    <lineage>
        <taxon>Bacteria</taxon>
        <taxon>Pseudomonadati</taxon>
        <taxon>Pseudomonadota</taxon>
        <taxon>Alphaproteobacteria</taxon>
        <taxon>Rhodobacterales</taxon>
        <taxon>Roseobacteraceae</taxon>
        <taxon>Roseovarius</taxon>
    </lineage>
</organism>
<dbReference type="InterPro" id="IPR000701">
    <property type="entry name" value="SuccDH_FuR_B_TM-su"/>
</dbReference>
<name>A0A1N7EYL1_9RHOB</name>
<dbReference type="InterPro" id="IPR034804">
    <property type="entry name" value="SQR/QFR_C/D"/>
</dbReference>
<dbReference type="EMBL" id="FTNV01000001">
    <property type="protein sequence ID" value="SIR93005.1"/>
    <property type="molecule type" value="Genomic_DNA"/>
</dbReference>
<dbReference type="CDD" id="cd03495">
    <property type="entry name" value="SQR_TypeC_SdhD_like"/>
    <property type="match status" value="1"/>
</dbReference>
<keyword evidence="13 16" id="KW-1133">Transmembrane helix</keyword>
<keyword evidence="14" id="KW-0408">Iron</keyword>
<protein>
    <recommendedName>
        <fullName evidence="6">Succinate dehydrogenase hydrophobic membrane anchor subunit</fullName>
    </recommendedName>
</protein>
<evidence type="ECO:0000256" key="10">
    <source>
        <dbReference type="ARBA" id="ARBA00022692"/>
    </source>
</evidence>
<keyword evidence="8" id="KW-0816">Tricarboxylic acid cycle</keyword>
<evidence type="ECO:0000256" key="5">
    <source>
        <dbReference type="ARBA" id="ARBA00011558"/>
    </source>
</evidence>
<dbReference type="InterPro" id="IPR014312">
    <property type="entry name" value="Succ_DH_anchor"/>
</dbReference>
<evidence type="ECO:0000256" key="3">
    <source>
        <dbReference type="ARBA" id="ARBA00004141"/>
    </source>
</evidence>
<evidence type="ECO:0000256" key="12">
    <source>
        <dbReference type="ARBA" id="ARBA00022982"/>
    </source>
</evidence>
<keyword evidence="18" id="KW-1185">Reference proteome</keyword>
<gene>
    <name evidence="17" type="ORF">SAMN05421666_0613</name>
</gene>
<evidence type="ECO:0000256" key="16">
    <source>
        <dbReference type="SAM" id="Phobius"/>
    </source>
</evidence>
<feature type="transmembrane region" description="Helical" evidence="16">
    <location>
        <begin position="61"/>
        <end position="80"/>
    </location>
</feature>
<evidence type="ECO:0000256" key="14">
    <source>
        <dbReference type="ARBA" id="ARBA00023004"/>
    </source>
</evidence>
<keyword evidence="11" id="KW-0479">Metal-binding</keyword>
<dbReference type="Proteomes" id="UP000186019">
    <property type="component" value="Unassembled WGS sequence"/>
</dbReference>
<evidence type="ECO:0000256" key="8">
    <source>
        <dbReference type="ARBA" id="ARBA00022532"/>
    </source>
</evidence>
<comment type="subunit">
    <text evidence="5">Part of an enzyme complex containing four subunits: a flavoprotein, an iron-sulfur protein, plus two membrane-anchoring proteins, SdhC and SdhD.</text>
</comment>
<dbReference type="GO" id="GO:0020037">
    <property type="term" value="F:heme binding"/>
    <property type="evidence" value="ECO:0007669"/>
    <property type="project" value="InterPro"/>
</dbReference>
<dbReference type="UniPathway" id="UPA00223"/>
<dbReference type="RefSeq" id="WP_076530865.1">
    <property type="nucleotide sequence ID" value="NZ_CANNEL010000001.1"/>
</dbReference>
<dbReference type="GO" id="GO:0006099">
    <property type="term" value="P:tricarboxylic acid cycle"/>
    <property type="evidence" value="ECO:0007669"/>
    <property type="project" value="UniProtKB-UniPathway"/>
</dbReference>
<comment type="function">
    <text evidence="2">Membrane-anchoring subunit of succinate dehydrogenase (SDH).</text>
</comment>
<evidence type="ECO:0000256" key="2">
    <source>
        <dbReference type="ARBA" id="ARBA00004050"/>
    </source>
</evidence>
<comment type="cofactor">
    <cofactor evidence="1">
        <name>heme</name>
        <dbReference type="ChEBI" id="CHEBI:30413"/>
    </cofactor>
</comment>
<sequence>MRFLTDRKRAEGLGSANSGVEHHWSMILSSVALLILIPLFIFTFGPVLGGTYEEVVAYYGRPFPAIVAALTLIVGLRHFAGGCQVMIEDYVHGLARKVSILLMYCLSYAAMAVGVFAIARLAL</sequence>
<dbReference type="STRING" id="573024.SAMN05216208_1522"/>
<feature type="transmembrane region" description="Helical" evidence="16">
    <location>
        <begin position="27"/>
        <end position="49"/>
    </location>
</feature>
<dbReference type="SUPFAM" id="SSF81343">
    <property type="entry name" value="Fumarate reductase respiratory complex transmembrane subunits"/>
    <property type="match status" value="1"/>
</dbReference>
<evidence type="ECO:0000313" key="18">
    <source>
        <dbReference type="Proteomes" id="UP000186019"/>
    </source>
</evidence>
<proteinExistence type="predicted"/>
<comment type="subcellular location">
    <subcellularLocation>
        <location evidence="3">Membrane</location>
        <topology evidence="3">Multi-pass membrane protein</topology>
    </subcellularLocation>
</comment>
<accession>A0A1N7EYL1</accession>
<keyword evidence="12" id="KW-0249">Electron transport</keyword>
<dbReference type="OrthoDB" id="9809280at2"/>
<dbReference type="GO" id="GO:0046872">
    <property type="term" value="F:metal ion binding"/>
    <property type="evidence" value="ECO:0007669"/>
    <property type="project" value="UniProtKB-KW"/>
</dbReference>
<evidence type="ECO:0000256" key="9">
    <source>
        <dbReference type="ARBA" id="ARBA00022617"/>
    </source>
</evidence>
<keyword evidence="7" id="KW-0813">Transport</keyword>
<dbReference type="AlphaFoldDB" id="A0A1N7EYL1"/>
<dbReference type="Pfam" id="PF01127">
    <property type="entry name" value="Sdh_cyt"/>
    <property type="match status" value="1"/>
</dbReference>
<evidence type="ECO:0000256" key="4">
    <source>
        <dbReference type="ARBA" id="ARBA00005163"/>
    </source>
</evidence>
<dbReference type="GO" id="GO:0016020">
    <property type="term" value="C:membrane"/>
    <property type="evidence" value="ECO:0007669"/>
    <property type="project" value="UniProtKB-SubCell"/>
</dbReference>
<comment type="pathway">
    <text evidence="4">Carbohydrate metabolism; tricarboxylic acid cycle.</text>
</comment>
<keyword evidence="9" id="KW-0349">Heme</keyword>
<evidence type="ECO:0000313" key="17">
    <source>
        <dbReference type="EMBL" id="SIR93005.1"/>
    </source>
</evidence>
<evidence type="ECO:0000256" key="15">
    <source>
        <dbReference type="ARBA" id="ARBA00023136"/>
    </source>
</evidence>
<keyword evidence="15 16" id="KW-0472">Membrane</keyword>
<evidence type="ECO:0000256" key="13">
    <source>
        <dbReference type="ARBA" id="ARBA00022989"/>
    </source>
</evidence>
<keyword evidence="10 16" id="KW-0812">Transmembrane</keyword>
<evidence type="ECO:0000256" key="7">
    <source>
        <dbReference type="ARBA" id="ARBA00022448"/>
    </source>
</evidence>
<evidence type="ECO:0000256" key="6">
    <source>
        <dbReference type="ARBA" id="ARBA00019425"/>
    </source>
</evidence>
<feature type="transmembrane region" description="Helical" evidence="16">
    <location>
        <begin position="101"/>
        <end position="122"/>
    </location>
</feature>